<comment type="catalytic activity">
    <reaction evidence="10">
        <text>a ubiquinone + NADH + 5 H(+)(in) = a ubiquinol + NAD(+) + 4 H(+)(out)</text>
        <dbReference type="Rhea" id="RHEA:29091"/>
        <dbReference type="Rhea" id="RHEA-COMP:9565"/>
        <dbReference type="Rhea" id="RHEA-COMP:9566"/>
        <dbReference type="ChEBI" id="CHEBI:15378"/>
        <dbReference type="ChEBI" id="CHEBI:16389"/>
        <dbReference type="ChEBI" id="CHEBI:17976"/>
        <dbReference type="ChEBI" id="CHEBI:57540"/>
        <dbReference type="ChEBI" id="CHEBI:57945"/>
        <dbReference type="EC" id="7.1.1.2"/>
    </reaction>
</comment>
<keyword evidence="5" id="KW-1278">Translocase</keyword>
<keyword evidence="8 11" id="KW-0472">Membrane</keyword>
<evidence type="ECO:0000313" key="12">
    <source>
        <dbReference type="EMBL" id="AHF21740.1"/>
    </source>
</evidence>
<proteinExistence type="inferred from homology"/>
<dbReference type="GO" id="GO:0016020">
    <property type="term" value="C:membrane"/>
    <property type="evidence" value="ECO:0007669"/>
    <property type="project" value="UniProtKB-SubCell"/>
</dbReference>
<gene>
    <name evidence="12" type="primary">ND4L</name>
</gene>
<evidence type="ECO:0000256" key="11">
    <source>
        <dbReference type="SAM" id="Phobius"/>
    </source>
</evidence>
<organism evidence="12">
    <name type="scientific">Apatania sp. YW-2014</name>
    <dbReference type="NCBI Taxonomy" id="1442581"/>
    <lineage>
        <taxon>Eukaryota</taxon>
        <taxon>Metazoa</taxon>
        <taxon>Ecdysozoa</taxon>
        <taxon>Arthropoda</taxon>
        <taxon>Hexapoda</taxon>
        <taxon>Insecta</taxon>
        <taxon>Pterygota</taxon>
        <taxon>Neoptera</taxon>
        <taxon>Endopterygota</taxon>
        <taxon>Trichoptera</taxon>
        <taxon>Integripalpia</taxon>
        <taxon>Plenitentoria</taxon>
        <taxon>Limnephiloidea</taxon>
        <taxon>Apataniidae</taxon>
        <taxon>Apataniinae</taxon>
        <taxon>Apatania</taxon>
    </lineage>
</organism>
<evidence type="ECO:0000256" key="8">
    <source>
        <dbReference type="ARBA" id="ARBA00023136"/>
    </source>
</evidence>
<accession>W0FDU2</accession>
<feature type="transmembrane region" description="Helical" evidence="11">
    <location>
        <begin position="30"/>
        <end position="52"/>
    </location>
</feature>
<keyword evidence="7" id="KW-0520">NAD</keyword>
<evidence type="ECO:0000256" key="3">
    <source>
        <dbReference type="ARBA" id="ARBA00016612"/>
    </source>
</evidence>
<dbReference type="Pfam" id="PF00420">
    <property type="entry name" value="Oxidored_q2"/>
    <property type="match status" value="1"/>
</dbReference>
<protein>
    <recommendedName>
        <fullName evidence="3">NADH-ubiquinone oxidoreductase chain 4L</fullName>
    </recommendedName>
    <alternativeName>
        <fullName evidence="9">NADH dehydrogenase subunit 4L</fullName>
    </alternativeName>
</protein>
<keyword evidence="4 11" id="KW-0812">Transmembrane</keyword>
<keyword evidence="6 11" id="KW-1133">Transmembrane helix</keyword>
<evidence type="ECO:0000256" key="10">
    <source>
        <dbReference type="ARBA" id="ARBA00049551"/>
    </source>
</evidence>
<dbReference type="InterPro" id="IPR039428">
    <property type="entry name" value="NUOK/Mnh_C1-like"/>
</dbReference>
<keyword evidence="12" id="KW-0496">Mitochondrion</keyword>
<evidence type="ECO:0000256" key="6">
    <source>
        <dbReference type="ARBA" id="ARBA00022989"/>
    </source>
</evidence>
<sequence>MKIFQLSNFIMVNYLVGNFMFSLNRKHLLVILLSLELIVLNLFFYIYLYLLLSMMNSIYFLVMFMILTVCEGVLGISILVYMIRIYSSDYMSVYSIFI</sequence>
<evidence type="ECO:0000256" key="1">
    <source>
        <dbReference type="ARBA" id="ARBA00004141"/>
    </source>
</evidence>
<evidence type="ECO:0000256" key="7">
    <source>
        <dbReference type="ARBA" id="ARBA00023027"/>
    </source>
</evidence>
<dbReference type="Gene3D" id="1.10.287.3510">
    <property type="match status" value="1"/>
</dbReference>
<dbReference type="AlphaFoldDB" id="W0FDU2"/>
<comment type="subcellular location">
    <subcellularLocation>
        <location evidence="1">Membrane</location>
        <topology evidence="1">Multi-pass membrane protein</topology>
    </subcellularLocation>
</comment>
<evidence type="ECO:0000256" key="2">
    <source>
        <dbReference type="ARBA" id="ARBA00010519"/>
    </source>
</evidence>
<evidence type="ECO:0000256" key="9">
    <source>
        <dbReference type="ARBA" id="ARBA00031586"/>
    </source>
</evidence>
<evidence type="ECO:0000256" key="4">
    <source>
        <dbReference type="ARBA" id="ARBA00022692"/>
    </source>
</evidence>
<reference evidence="12" key="1">
    <citation type="journal article" date="2014" name="Int. J. Biol. Sci.">
        <title>The First Mitochondrial Genome for Caddisfly (Insecta: Trichoptera) with Phylogenetic Implications.</title>
        <authorList>
            <person name="Wang Y."/>
            <person name="Liu X."/>
            <person name="Yang D."/>
        </authorList>
    </citation>
    <scope>NUCLEOTIDE SEQUENCE</scope>
</reference>
<dbReference type="GO" id="GO:0008137">
    <property type="term" value="F:NADH dehydrogenase (ubiquinone) activity"/>
    <property type="evidence" value="ECO:0007669"/>
    <property type="project" value="UniProtKB-EC"/>
</dbReference>
<comment type="similarity">
    <text evidence="2">Belongs to the complex I subunit 4L family.</text>
</comment>
<geneLocation type="mitochondrion" evidence="12"/>
<name>W0FDU2_9NEOP</name>
<evidence type="ECO:0000256" key="5">
    <source>
        <dbReference type="ARBA" id="ARBA00022967"/>
    </source>
</evidence>
<feature type="transmembrane region" description="Helical" evidence="11">
    <location>
        <begin position="58"/>
        <end position="83"/>
    </location>
</feature>
<dbReference type="EMBL" id="KF756944">
    <property type="protein sequence ID" value="AHF21740.1"/>
    <property type="molecule type" value="Genomic_DNA"/>
</dbReference>